<dbReference type="PROSITE" id="PS51186">
    <property type="entry name" value="GNAT"/>
    <property type="match status" value="1"/>
</dbReference>
<feature type="domain" description="N-acetyltransferase" evidence="1">
    <location>
        <begin position="1"/>
        <end position="145"/>
    </location>
</feature>
<dbReference type="Pfam" id="PF13673">
    <property type="entry name" value="Acetyltransf_10"/>
    <property type="match status" value="1"/>
</dbReference>
<dbReference type="RefSeq" id="WP_018590254.1">
    <property type="nucleotide sequence ID" value="NZ_CP117523.1"/>
</dbReference>
<organism evidence="2 3">
    <name type="scientific">Terrisporobacter glycolicus ATCC 14880 = DSM 1288</name>
    <dbReference type="NCBI Taxonomy" id="1121315"/>
    <lineage>
        <taxon>Bacteria</taxon>
        <taxon>Bacillati</taxon>
        <taxon>Bacillota</taxon>
        <taxon>Clostridia</taxon>
        <taxon>Peptostreptococcales</taxon>
        <taxon>Peptostreptococcaceae</taxon>
        <taxon>Terrisporobacter</taxon>
    </lineage>
</organism>
<evidence type="ECO:0000259" key="1">
    <source>
        <dbReference type="PROSITE" id="PS51186"/>
    </source>
</evidence>
<dbReference type="InterPro" id="IPR016181">
    <property type="entry name" value="Acyl_CoA_acyltransferase"/>
</dbReference>
<name>A0ABZ2EUR0_9FIRM</name>
<proteinExistence type="predicted"/>
<dbReference type="EMBL" id="CP117523">
    <property type="protein sequence ID" value="WWD83194.1"/>
    <property type="molecule type" value="Genomic_DNA"/>
</dbReference>
<dbReference type="InterPro" id="IPR052564">
    <property type="entry name" value="N-acetyltrans/Recomb-assoc"/>
</dbReference>
<dbReference type="InterPro" id="IPR000182">
    <property type="entry name" value="GNAT_dom"/>
</dbReference>
<dbReference type="CDD" id="cd04301">
    <property type="entry name" value="NAT_SF"/>
    <property type="match status" value="1"/>
</dbReference>
<dbReference type="PANTHER" id="PTHR43451:SF1">
    <property type="entry name" value="ACETYLTRANSFERASE"/>
    <property type="match status" value="1"/>
</dbReference>
<dbReference type="Gene3D" id="3.40.630.30">
    <property type="match status" value="1"/>
</dbReference>
<dbReference type="PANTHER" id="PTHR43451">
    <property type="entry name" value="ACETYLTRANSFERASE (GNAT) FAMILY PROTEIN"/>
    <property type="match status" value="1"/>
</dbReference>
<keyword evidence="3" id="KW-1185">Reference proteome</keyword>
<protein>
    <recommendedName>
        <fullName evidence="1">N-acetyltransferase domain-containing protein</fullName>
    </recommendedName>
</protein>
<dbReference type="Proteomes" id="UP001348492">
    <property type="component" value="Chromosome"/>
</dbReference>
<sequence length="148" mass="17064">MEIKKLKQDDISGALDLVLNVFMEYEAPDYSQKGIETFKECINDVKWVDSLQWYGAYKEKLLIGIIATRNEGNHIALFFVKGEYHRQGIGRKLIEIVIENSTSDSITVNSSPYAIEIYKHFGFSVMQEEQITDGIRYTPMLLKNIFSK</sequence>
<gene>
    <name evidence="2" type="ORF">TEGL_16000</name>
</gene>
<evidence type="ECO:0000313" key="2">
    <source>
        <dbReference type="EMBL" id="WWD83194.1"/>
    </source>
</evidence>
<accession>A0ABZ2EUR0</accession>
<dbReference type="SUPFAM" id="SSF55729">
    <property type="entry name" value="Acyl-CoA N-acyltransferases (Nat)"/>
    <property type="match status" value="1"/>
</dbReference>
<reference evidence="2 3" key="1">
    <citation type="journal article" date="2023" name="PLoS ONE">
        <title>Genome-based metabolic and phylogenomic analysis of three Terrisporobacter species.</title>
        <authorList>
            <person name="Boer T."/>
            <person name="Bengelsdorf F.R."/>
            <person name="Bomeke M."/>
            <person name="Daniel R."/>
            <person name="Poehlein A."/>
        </authorList>
    </citation>
    <scope>NUCLEOTIDE SEQUENCE [LARGE SCALE GENOMIC DNA]</scope>
    <source>
        <strain evidence="2 3">DSM 1288</strain>
    </source>
</reference>
<evidence type="ECO:0000313" key="3">
    <source>
        <dbReference type="Proteomes" id="UP001348492"/>
    </source>
</evidence>